<proteinExistence type="inferred from homology"/>
<evidence type="ECO:0000256" key="5">
    <source>
        <dbReference type="ARBA" id="ARBA00022857"/>
    </source>
</evidence>
<dbReference type="GO" id="GO:0008750">
    <property type="term" value="F:proton-translocating NAD(P)+ transhydrogenase activity"/>
    <property type="evidence" value="ECO:0007669"/>
    <property type="project" value="UniProtKB-EC"/>
</dbReference>
<dbReference type="GO" id="GO:0016491">
    <property type="term" value="F:oxidoreductase activity"/>
    <property type="evidence" value="ECO:0007669"/>
    <property type="project" value="InterPro"/>
</dbReference>
<dbReference type="Proteomes" id="UP000006048">
    <property type="component" value="Chromosome"/>
</dbReference>
<dbReference type="PANTHER" id="PTHR10160:SF19">
    <property type="entry name" value="PROTON-TRANSLOCATING NAD(P)(+) TRANSHYDROGENASE"/>
    <property type="match status" value="1"/>
</dbReference>
<keyword evidence="6" id="KW-1278">Translocase</keyword>
<dbReference type="GO" id="GO:0050661">
    <property type="term" value="F:NADP binding"/>
    <property type="evidence" value="ECO:0007669"/>
    <property type="project" value="TreeGrafter"/>
</dbReference>
<dbReference type="STRING" id="869212.Turpa_3791"/>
<dbReference type="GO" id="GO:0006740">
    <property type="term" value="P:NADPH regeneration"/>
    <property type="evidence" value="ECO:0007669"/>
    <property type="project" value="TreeGrafter"/>
</dbReference>
<dbReference type="SUPFAM" id="SSF51735">
    <property type="entry name" value="NAD(P)-binding Rossmann-fold domains"/>
    <property type="match status" value="1"/>
</dbReference>
<dbReference type="SUPFAM" id="SSF52283">
    <property type="entry name" value="Formate/glycerate dehydrogenase catalytic domain-like"/>
    <property type="match status" value="1"/>
</dbReference>
<evidence type="ECO:0000256" key="6">
    <source>
        <dbReference type="ARBA" id="ARBA00022967"/>
    </source>
</evidence>
<dbReference type="EC" id="7.1.1.1" evidence="3"/>
<accession>I4BAW8</accession>
<evidence type="ECO:0000313" key="14">
    <source>
        <dbReference type="EMBL" id="AFM14425.1"/>
    </source>
</evidence>
<dbReference type="SMART" id="SM01002">
    <property type="entry name" value="AlaDh_PNT_C"/>
    <property type="match status" value="1"/>
</dbReference>
<dbReference type="SMART" id="SM01003">
    <property type="entry name" value="AlaDh_PNT_N"/>
    <property type="match status" value="1"/>
</dbReference>
<sequence>MKLAVAKETSTGEKRVALIPESVKKLKAKGFTILVEKGAGDGSFITDAQFAEAGAELCNAADLASADAVLRVRPPTTQEIESYKSGGWIFATLDAINRKENLPAYAKMKTTAFAMEFIPRITIAQSMDVLSSMASIAGYRAVLMASQEFNGFFPMLMTAAGTISPAKAFVLGAGVAGLQAIATAKRLGAVVEAFDVRAAAAEQVESLGAKFVKMEITENLQDDQGYAKEASPEFIAKQKELLHKHITKSDVVITTAQIFGKKAPILIEDYMVKSMKPGSIIVDLASETGGNCTLTKHGETVEVGGVKILAPANITSSMSSAASRMLSKNMENLLTYLFENGALARDASTDEILKRSLITREGELVSEIVKKAVN</sequence>
<protein>
    <recommendedName>
        <fullName evidence="9">NAD(P) transhydrogenase subunit alpha part 1</fullName>
        <ecNumber evidence="3">7.1.1.1</ecNumber>
    </recommendedName>
    <alternativeName>
        <fullName evidence="11">Nicotinamide nucleotide transhydrogenase subunit alpha 1</fullName>
    </alternativeName>
    <alternativeName>
        <fullName evidence="10">Pyridine nucleotide transhydrogenase subunit alpha 1</fullName>
    </alternativeName>
</protein>
<keyword evidence="15" id="KW-1185">Reference proteome</keyword>
<dbReference type="InterPro" id="IPR036291">
    <property type="entry name" value="NAD(P)-bd_dom_sf"/>
</dbReference>
<evidence type="ECO:0000256" key="9">
    <source>
        <dbReference type="ARBA" id="ARBA00071353"/>
    </source>
</evidence>
<dbReference type="HOGENOM" id="CLU_003376_2_1_12"/>
<feature type="domain" description="Alanine dehydrogenase/pyridine nucleotide transhydrogenase N-terminal" evidence="13">
    <location>
        <begin position="4"/>
        <end position="137"/>
    </location>
</feature>
<dbReference type="InterPro" id="IPR008143">
    <property type="entry name" value="Ala_DH/PNT_CS2"/>
</dbReference>
<name>I4BAW8_TURPD</name>
<dbReference type="GO" id="GO:0005886">
    <property type="term" value="C:plasma membrane"/>
    <property type="evidence" value="ECO:0007669"/>
    <property type="project" value="TreeGrafter"/>
</dbReference>
<keyword evidence="5" id="KW-0521">NADP</keyword>
<dbReference type="Gene3D" id="3.40.50.720">
    <property type="entry name" value="NAD(P)-binding Rossmann-like Domain"/>
    <property type="match status" value="2"/>
</dbReference>
<evidence type="ECO:0000313" key="15">
    <source>
        <dbReference type="Proteomes" id="UP000006048"/>
    </source>
</evidence>
<dbReference type="Pfam" id="PF01262">
    <property type="entry name" value="AlaDh_PNT_C"/>
    <property type="match status" value="1"/>
</dbReference>
<comment type="catalytic activity">
    <reaction evidence="8">
        <text>NAD(+) + NADPH + H(+)(in) = NADH + NADP(+) + H(+)(out)</text>
        <dbReference type="Rhea" id="RHEA:47992"/>
        <dbReference type="ChEBI" id="CHEBI:15378"/>
        <dbReference type="ChEBI" id="CHEBI:57540"/>
        <dbReference type="ChEBI" id="CHEBI:57783"/>
        <dbReference type="ChEBI" id="CHEBI:57945"/>
        <dbReference type="ChEBI" id="CHEBI:58349"/>
        <dbReference type="EC" id="7.1.1.1"/>
    </reaction>
</comment>
<reference evidence="14 15" key="1">
    <citation type="submission" date="2012-06" db="EMBL/GenBank/DDBJ databases">
        <title>The complete chromosome of genome of Turneriella parva DSM 21527.</title>
        <authorList>
            <consortium name="US DOE Joint Genome Institute (JGI-PGF)"/>
            <person name="Lucas S."/>
            <person name="Han J."/>
            <person name="Lapidus A."/>
            <person name="Bruce D."/>
            <person name="Goodwin L."/>
            <person name="Pitluck S."/>
            <person name="Peters L."/>
            <person name="Kyrpides N."/>
            <person name="Mavromatis K."/>
            <person name="Ivanova N."/>
            <person name="Mikhailova N."/>
            <person name="Chertkov O."/>
            <person name="Detter J.C."/>
            <person name="Tapia R."/>
            <person name="Han C."/>
            <person name="Land M."/>
            <person name="Hauser L."/>
            <person name="Markowitz V."/>
            <person name="Cheng J.-F."/>
            <person name="Hugenholtz P."/>
            <person name="Woyke T."/>
            <person name="Wu D."/>
            <person name="Gronow S."/>
            <person name="Wellnitz S."/>
            <person name="Brambilla E."/>
            <person name="Klenk H.-P."/>
            <person name="Eisen J.A."/>
        </authorList>
    </citation>
    <scope>NUCLEOTIDE SEQUENCE [LARGE SCALE GENOMIC DNA]</scope>
    <source>
        <strain evidence="15">ATCC BAA-1111 / DSM 21527 / NCTC 11395 / H</strain>
    </source>
</reference>
<keyword evidence="4" id="KW-0547">Nucleotide-binding</keyword>
<dbReference type="InterPro" id="IPR007698">
    <property type="entry name" value="AlaDH/PNT_NAD(H)-bd"/>
</dbReference>
<dbReference type="CDD" id="cd05304">
    <property type="entry name" value="Rubrum_tdh"/>
    <property type="match status" value="1"/>
</dbReference>
<organism evidence="14 15">
    <name type="scientific">Turneriella parva (strain ATCC BAA-1111 / DSM 21527 / NCTC 11395 / H)</name>
    <name type="common">Leptospira parva</name>
    <dbReference type="NCBI Taxonomy" id="869212"/>
    <lineage>
        <taxon>Bacteria</taxon>
        <taxon>Pseudomonadati</taxon>
        <taxon>Spirochaetota</taxon>
        <taxon>Spirochaetia</taxon>
        <taxon>Leptospirales</taxon>
        <taxon>Leptospiraceae</taxon>
        <taxon>Turneriella</taxon>
    </lineage>
</organism>
<evidence type="ECO:0000256" key="1">
    <source>
        <dbReference type="ARBA" id="ARBA00003943"/>
    </source>
</evidence>
<evidence type="ECO:0000256" key="7">
    <source>
        <dbReference type="ARBA" id="ARBA00023027"/>
    </source>
</evidence>
<comment type="function">
    <text evidence="1">The transhydrogenation between NADH and NADP is coupled to respiration and ATP hydrolysis and functions as a proton pump across the membrane.</text>
</comment>
<dbReference type="PATRIC" id="fig|869212.3.peg.3819"/>
<dbReference type="KEGG" id="tpx:Turpa_3791"/>
<dbReference type="AlphaFoldDB" id="I4BAW8"/>
<dbReference type="PANTHER" id="PTHR10160">
    <property type="entry name" value="NAD(P) TRANSHYDROGENASE"/>
    <property type="match status" value="1"/>
</dbReference>
<evidence type="ECO:0000256" key="10">
    <source>
        <dbReference type="ARBA" id="ARBA00076996"/>
    </source>
</evidence>
<evidence type="ECO:0000256" key="8">
    <source>
        <dbReference type="ARBA" id="ARBA00048202"/>
    </source>
</evidence>
<feature type="domain" description="Alanine dehydrogenase/pyridine nucleotide transhydrogenase NAD(H)-binding" evidence="12">
    <location>
        <begin position="146"/>
        <end position="310"/>
    </location>
</feature>
<dbReference type="Pfam" id="PF05222">
    <property type="entry name" value="AlaDh_PNT_N"/>
    <property type="match status" value="1"/>
</dbReference>
<dbReference type="RefSeq" id="WP_014804902.1">
    <property type="nucleotide sequence ID" value="NC_018020.1"/>
</dbReference>
<evidence type="ECO:0000256" key="4">
    <source>
        <dbReference type="ARBA" id="ARBA00022741"/>
    </source>
</evidence>
<dbReference type="PROSITE" id="PS00837">
    <property type="entry name" value="ALADH_PNT_2"/>
    <property type="match status" value="1"/>
</dbReference>
<evidence type="ECO:0000256" key="11">
    <source>
        <dbReference type="ARBA" id="ARBA00084087"/>
    </source>
</evidence>
<dbReference type="InterPro" id="IPR007886">
    <property type="entry name" value="AlaDH/PNT_N"/>
</dbReference>
<dbReference type="EMBL" id="CP002959">
    <property type="protein sequence ID" value="AFM14425.1"/>
    <property type="molecule type" value="Genomic_DNA"/>
</dbReference>
<comment type="similarity">
    <text evidence="2">Belongs to the AlaDH/PNT family.</text>
</comment>
<dbReference type="OrthoDB" id="9804592at2"/>
<evidence type="ECO:0000259" key="13">
    <source>
        <dbReference type="SMART" id="SM01003"/>
    </source>
</evidence>
<evidence type="ECO:0000256" key="3">
    <source>
        <dbReference type="ARBA" id="ARBA00012943"/>
    </source>
</evidence>
<dbReference type="FunFam" id="3.40.50.720:FF:000188">
    <property type="entry name" value="NAD(P) transhydrogenase alpha subunit 1"/>
    <property type="match status" value="1"/>
</dbReference>
<evidence type="ECO:0000259" key="12">
    <source>
        <dbReference type="SMART" id="SM01002"/>
    </source>
</evidence>
<keyword evidence="7" id="KW-0520">NAD</keyword>
<evidence type="ECO:0000256" key="2">
    <source>
        <dbReference type="ARBA" id="ARBA00005689"/>
    </source>
</evidence>
<gene>
    <name evidence="14" type="ordered locus">Turpa_3791</name>
</gene>